<name>A0AAQ3PDK2_VIGMU</name>
<dbReference type="Proteomes" id="UP001374535">
    <property type="component" value="Chromosome 1"/>
</dbReference>
<evidence type="ECO:0000313" key="1">
    <source>
        <dbReference type="EMBL" id="WVZ25956.1"/>
    </source>
</evidence>
<organism evidence="1 2">
    <name type="scientific">Vigna mungo</name>
    <name type="common">Black gram</name>
    <name type="synonym">Phaseolus mungo</name>
    <dbReference type="NCBI Taxonomy" id="3915"/>
    <lineage>
        <taxon>Eukaryota</taxon>
        <taxon>Viridiplantae</taxon>
        <taxon>Streptophyta</taxon>
        <taxon>Embryophyta</taxon>
        <taxon>Tracheophyta</taxon>
        <taxon>Spermatophyta</taxon>
        <taxon>Magnoliopsida</taxon>
        <taxon>eudicotyledons</taxon>
        <taxon>Gunneridae</taxon>
        <taxon>Pentapetalae</taxon>
        <taxon>rosids</taxon>
        <taxon>fabids</taxon>
        <taxon>Fabales</taxon>
        <taxon>Fabaceae</taxon>
        <taxon>Papilionoideae</taxon>
        <taxon>50 kb inversion clade</taxon>
        <taxon>NPAAA clade</taxon>
        <taxon>indigoferoid/millettioid clade</taxon>
        <taxon>Phaseoleae</taxon>
        <taxon>Vigna</taxon>
    </lineage>
</organism>
<keyword evidence="2" id="KW-1185">Reference proteome</keyword>
<reference evidence="1 2" key="1">
    <citation type="journal article" date="2023" name="Life. Sci Alliance">
        <title>Evolutionary insights into 3D genome organization and epigenetic landscape of Vigna mungo.</title>
        <authorList>
            <person name="Junaid A."/>
            <person name="Singh B."/>
            <person name="Bhatia S."/>
        </authorList>
    </citation>
    <scope>NUCLEOTIDE SEQUENCE [LARGE SCALE GENOMIC DNA]</scope>
    <source>
        <strain evidence="1">Urdbean</strain>
    </source>
</reference>
<sequence>MPPKSLTENGVFSGMFPEWRSPSVSDTSPAVVPNLISVEPMSEAPGPDPNSAATRLPCRHESSAPIDRGSSEGGATSEAVAVVEELGCVSEKAPSGLLLFIGASEGSLSVSDLLAVGGVVAVDVVGGGGGAVAVDAVVEGVGVCASWWPLLLLLLWFLSLSSSAPSASLSSCWYMSSTMGFHNRTLALMNQFDTCTSDTFNPSTTLTQIPPCQ</sequence>
<dbReference type="AlphaFoldDB" id="A0AAQ3PDK2"/>
<protein>
    <submittedName>
        <fullName evidence="1">Uncharacterized protein</fullName>
    </submittedName>
</protein>
<evidence type="ECO:0000313" key="2">
    <source>
        <dbReference type="Proteomes" id="UP001374535"/>
    </source>
</evidence>
<accession>A0AAQ3PDK2</accession>
<dbReference type="EMBL" id="CP144700">
    <property type="protein sequence ID" value="WVZ25956.1"/>
    <property type="molecule type" value="Genomic_DNA"/>
</dbReference>
<gene>
    <name evidence="1" type="ORF">V8G54_004500</name>
</gene>
<proteinExistence type="predicted"/>